<dbReference type="AlphaFoldDB" id="A0A8E2ED39"/>
<feature type="region of interest" description="Disordered" evidence="1">
    <location>
        <begin position="1"/>
        <end position="129"/>
    </location>
</feature>
<evidence type="ECO:0000256" key="1">
    <source>
        <dbReference type="SAM" id="MobiDB-lite"/>
    </source>
</evidence>
<dbReference type="OrthoDB" id="5406427at2759"/>
<evidence type="ECO:0000313" key="2">
    <source>
        <dbReference type="EMBL" id="OCK81358.1"/>
    </source>
</evidence>
<protein>
    <submittedName>
        <fullName evidence="2">Uncharacterized protein</fullName>
    </submittedName>
</protein>
<sequence length="129" mass="14460">MNSIHFGEPGPEVRVSVDDVPSLTSSRSTMTSALHASYSMMSPRNPGDRSDSLCSVPSDISEQRRRKRSSIASLSRLINGSSFGEKSKLSIEQRPQSEHLEPAKNPKEKKHRRLSKMMQFWKSKNSSRG</sequence>
<proteinExistence type="predicted"/>
<feature type="compositionally biased region" description="Polar residues" evidence="1">
    <location>
        <begin position="70"/>
        <end position="84"/>
    </location>
</feature>
<dbReference type="Proteomes" id="UP000250266">
    <property type="component" value="Unassembled WGS sequence"/>
</dbReference>
<accession>A0A8E2ED39</accession>
<evidence type="ECO:0000313" key="3">
    <source>
        <dbReference type="Proteomes" id="UP000250266"/>
    </source>
</evidence>
<gene>
    <name evidence="2" type="ORF">K432DRAFT_295718</name>
</gene>
<reference evidence="2 3" key="1">
    <citation type="journal article" date="2016" name="Nat. Commun.">
        <title>Ectomycorrhizal ecology is imprinted in the genome of the dominant symbiotic fungus Cenococcum geophilum.</title>
        <authorList>
            <consortium name="DOE Joint Genome Institute"/>
            <person name="Peter M."/>
            <person name="Kohler A."/>
            <person name="Ohm R.A."/>
            <person name="Kuo A."/>
            <person name="Krutzmann J."/>
            <person name="Morin E."/>
            <person name="Arend M."/>
            <person name="Barry K.W."/>
            <person name="Binder M."/>
            <person name="Choi C."/>
            <person name="Clum A."/>
            <person name="Copeland A."/>
            <person name="Grisel N."/>
            <person name="Haridas S."/>
            <person name="Kipfer T."/>
            <person name="LaButti K."/>
            <person name="Lindquist E."/>
            <person name="Lipzen A."/>
            <person name="Maire R."/>
            <person name="Meier B."/>
            <person name="Mihaltcheva S."/>
            <person name="Molinier V."/>
            <person name="Murat C."/>
            <person name="Poggeler S."/>
            <person name="Quandt C.A."/>
            <person name="Sperisen C."/>
            <person name="Tritt A."/>
            <person name="Tisserant E."/>
            <person name="Crous P.W."/>
            <person name="Henrissat B."/>
            <person name="Nehls U."/>
            <person name="Egli S."/>
            <person name="Spatafora J.W."/>
            <person name="Grigoriev I.V."/>
            <person name="Martin F.M."/>
        </authorList>
    </citation>
    <scope>NUCLEOTIDE SEQUENCE [LARGE SCALE GENOMIC DNA]</scope>
    <source>
        <strain evidence="2 3">CBS 459.81</strain>
    </source>
</reference>
<feature type="compositionally biased region" description="Basic and acidic residues" evidence="1">
    <location>
        <begin position="85"/>
        <end position="106"/>
    </location>
</feature>
<organism evidence="2 3">
    <name type="scientific">Lepidopterella palustris CBS 459.81</name>
    <dbReference type="NCBI Taxonomy" id="1314670"/>
    <lineage>
        <taxon>Eukaryota</taxon>
        <taxon>Fungi</taxon>
        <taxon>Dikarya</taxon>
        <taxon>Ascomycota</taxon>
        <taxon>Pezizomycotina</taxon>
        <taxon>Dothideomycetes</taxon>
        <taxon>Pleosporomycetidae</taxon>
        <taxon>Mytilinidiales</taxon>
        <taxon>Argynnaceae</taxon>
        <taxon>Lepidopterella</taxon>
    </lineage>
</organism>
<feature type="compositionally biased region" description="Polar residues" evidence="1">
    <location>
        <begin position="22"/>
        <end position="42"/>
    </location>
</feature>
<name>A0A8E2ED39_9PEZI</name>
<keyword evidence="3" id="KW-1185">Reference proteome</keyword>
<dbReference type="EMBL" id="KV744924">
    <property type="protein sequence ID" value="OCK81358.1"/>
    <property type="molecule type" value="Genomic_DNA"/>
</dbReference>